<keyword evidence="5" id="KW-0067">ATP-binding</keyword>
<dbReference type="InterPro" id="IPR027417">
    <property type="entry name" value="P-loop_NTPase"/>
</dbReference>
<dbReference type="PANTHER" id="PTHR32114:SF2">
    <property type="entry name" value="ABC TRANSPORTER ABCH.3"/>
    <property type="match status" value="1"/>
</dbReference>
<proteinExistence type="inferred from homology"/>
<name>A0ABU4J259_9BACI</name>
<comment type="similarity">
    <text evidence="1">Belongs to the SMC family. SbcC subfamily.</text>
</comment>
<evidence type="ECO:0000256" key="3">
    <source>
        <dbReference type="ARBA" id="ARBA00013368"/>
    </source>
</evidence>
<dbReference type="Pfam" id="PF13555">
    <property type="entry name" value="AAA_29"/>
    <property type="match status" value="1"/>
</dbReference>
<comment type="subunit">
    <text evidence="2">Heterodimer of SbcC and SbcD.</text>
</comment>
<feature type="coiled-coil region" evidence="4">
    <location>
        <begin position="470"/>
        <end position="531"/>
    </location>
</feature>
<keyword evidence="6" id="KW-1185">Reference proteome</keyword>
<dbReference type="PANTHER" id="PTHR32114">
    <property type="entry name" value="ABC TRANSPORTER ABCH.3"/>
    <property type="match status" value="1"/>
</dbReference>
<dbReference type="Proteomes" id="UP001284771">
    <property type="component" value="Unassembled WGS sequence"/>
</dbReference>
<dbReference type="Gene3D" id="3.40.50.300">
    <property type="entry name" value="P-loop containing nucleotide triphosphate hydrolases"/>
    <property type="match status" value="1"/>
</dbReference>
<reference evidence="6" key="1">
    <citation type="submission" date="2023-07" db="EMBL/GenBank/DDBJ databases">
        <title>Draft genomic sequences of Priestia flexa CCM isolated from the soil of an abandoned mine contaminated by free cyanide in the high Andean zone of Tacna, Peru.</title>
        <authorList>
            <person name="Caceda Quiroz C.J."/>
            <person name="Maraza Chooque G.J."/>
            <person name="Fora Quispe G.L."/>
            <person name="Carpio Mamani M."/>
        </authorList>
    </citation>
    <scope>NUCLEOTIDE SEQUENCE [LARGE SCALE GENOMIC DNA]</scope>
    <source>
        <strain evidence="6">CCM</strain>
    </source>
</reference>
<organism evidence="5 6">
    <name type="scientific">Priestia flexa</name>
    <dbReference type="NCBI Taxonomy" id="86664"/>
    <lineage>
        <taxon>Bacteria</taxon>
        <taxon>Bacillati</taxon>
        <taxon>Bacillota</taxon>
        <taxon>Bacilli</taxon>
        <taxon>Bacillales</taxon>
        <taxon>Bacillaceae</taxon>
        <taxon>Priestia</taxon>
    </lineage>
</organism>
<accession>A0ABU4J259</accession>
<evidence type="ECO:0000313" key="6">
    <source>
        <dbReference type="Proteomes" id="UP001284771"/>
    </source>
</evidence>
<protein>
    <recommendedName>
        <fullName evidence="3">Nuclease SbcCD subunit C</fullName>
    </recommendedName>
</protein>
<evidence type="ECO:0000256" key="2">
    <source>
        <dbReference type="ARBA" id="ARBA00011322"/>
    </source>
</evidence>
<keyword evidence="5" id="KW-0547">Nucleotide-binding</keyword>
<sequence length="661" mass="76133">MKKITLQALVLKNFKGVKEFKLDTQGYNVQVFGDNGTGKTTLFDAFIWLLFDKDSQNKKDFQLKTVNAVGQEINNLEHEVEGIFSVDGTPLSIRKVFKEKWTRKRGAATAEFTGHTTDYFVNGVPSKKKEFTDAVATLIDEDVFKLLTSPLYFNEQLHWQKRRELLLQISGDITNEDVINSNKELASLENILNGKSIEDHRKIIASKRAEINKELTRIPVRIDEVRRSIVDVSELNESAINEEIEKIQALITQQEEELSRIQNGTEVVEKQKKLREIESSLIELKNEYKEKNYGELNALRDKVAVQKDKINQFNFDIKQKQYDSNVYERALEKTNIELNKLRSEWEEVDAETFDQHKTTCSMCGQDLPEDQKQSMIEKFNVEKSERLESIVSKGKAGKKEYQQIEVDLSATKNQLIALEAEKKESERVLSELKTQYGELKNNTTAFEETEEFKTKQAEISSIQEEIQRVKDHANEEATLVREKIMNLKEDIRNLERDKAKFDQVEASNKRIEELEAEEKTLAKEFEELEHQLFLTEEFIRSKVTLLEEKINSKFKYARFQLFKQNINGGLEETCETLYQGVPYSRGLNNAARINVGLDIISTLSEHFGVACPIFIDNSESVTELIDMDTQIISLVVSGADDELRVEQDDNNSLITVDCEVV</sequence>
<dbReference type="EMBL" id="JAWUZT010000005">
    <property type="protein sequence ID" value="MDW8515068.1"/>
    <property type="molecule type" value="Genomic_DNA"/>
</dbReference>
<evidence type="ECO:0000256" key="1">
    <source>
        <dbReference type="ARBA" id="ARBA00006930"/>
    </source>
</evidence>
<feature type="coiled-coil region" evidence="4">
    <location>
        <begin position="324"/>
        <end position="351"/>
    </location>
</feature>
<keyword evidence="4" id="KW-0175">Coiled coil</keyword>
<dbReference type="RefSeq" id="WP_318757165.1">
    <property type="nucleotide sequence ID" value="NZ_JAWUZT010000005.1"/>
</dbReference>
<dbReference type="GO" id="GO:0005524">
    <property type="term" value="F:ATP binding"/>
    <property type="evidence" value="ECO:0007669"/>
    <property type="project" value="UniProtKB-KW"/>
</dbReference>
<gene>
    <name evidence="5" type="ORF">RIB56_02905</name>
</gene>
<evidence type="ECO:0000256" key="4">
    <source>
        <dbReference type="SAM" id="Coils"/>
    </source>
</evidence>
<dbReference type="SUPFAM" id="SSF52540">
    <property type="entry name" value="P-loop containing nucleoside triphosphate hydrolases"/>
    <property type="match status" value="1"/>
</dbReference>
<feature type="coiled-coil region" evidence="4">
    <location>
        <begin position="401"/>
        <end position="442"/>
    </location>
</feature>
<comment type="caution">
    <text evidence="5">The sequence shown here is derived from an EMBL/GenBank/DDBJ whole genome shotgun (WGS) entry which is preliminary data.</text>
</comment>
<evidence type="ECO:0000313" key="5">
    <source>
        <dbReference type="EMBL" id="MDW8515068.1"/>
    </source>
</evidence>
<feature type="coiled-coil region" evidence="4">
    <location>
        <begin position="237"/>
        <end position="287"/>
    </location>
</feature>